<dbReference type="Pfam" id="PF00620">
    <property type="entry name" value="RhoGAP"/>
    <property type="match status" value="1"/>
</dbReference>
<dbReference type="AlphaFoldDB" id="A0AAV7YJE5"/>
<dbReference type="Pfam" id="PF00169">
    <property type="entry name" value="PH"/>
    <property type="match status" value="1"/>
</dbReference>
<comment type="caution">
    <text evidence="5">The sequence shown here is derived from an EMBL/GenBank/DDBJ whole genome shotgun (WGS) entry which is preliminary data.</text>
</comment>
<protein>
    <submittedName>
        <fullName evidence="5">Rho gtpase-activating protein 68f</fullName>
    </submittedName>
</protein>
<keyword evidence="1" id="KW-0343">GTPase activation</keyword>
<dbReference type="SMART" id="SM00324">
    <property type="entry name" value="RhoGAP"/>
    <property type="match status" value="1"/>
</dbReference>
<dbReference type="InterPro" id="IPR050729">
    <property type="entry name" value="Rho-GAP"/>
</dbReference>
<evidence type="ECO:0000313" key="5">
    <source>
        <dbReference type="EMBL" id="KAJ3428057.1"/>
    </source>
</evidence>
<gene>
    <name evidence="5" type="ORF">M0812_25689</name>
</gene>
<feature type="domain" description="PH" evidence="3">
    <location>
        <begin position="72"/>
        <end position="166"/>
    </location>
</feature>
<dbReference type="SUPFAM" id="SSF50729">
    <property type="entry name" value="PH domain-like"/>
    <property type="match status" value="1"/>
</dbReference>
<evidence type="ECO:0000256" key="1">
    <source>
        <dbReference type="ARBA" id="ARBA00022468"/>
    </source>
</evidence>
<sequence length="441" mass="51710">MDTKEKLYRALFNYKPKKSKKFAFVTGGMIVLTNEKEGCVMCEGRVQDTDRIFRFPRAFVMSDDLFGESVLNVIYQGQLSKKPNKKRTRYKKRFFKLYSSHLFWFKNAMCLDPLGGILLNSCKTIIINNKHKKQFLLKTQEKSWLIKCSDQLITKDWINFLNFQINLSAREKKHENITKHYRETNLNLNLTPIRTRSQTLSHPKSHPNFKQISNNSMCSSQSKLKKMNSLRVVNKRNQSVDKTTKNKPIVKKKEENLNIISINKSTILKIIQGLVSVIETHGINEEGIFRISGQLHEIELLRKDFNEGREIVFKEKSNIHNYSGLLKLILRGFPETILTNNLYEQILRILKYDEEVQLKKLKDQMFILPRLNRTIIKTICSLCIKISNNHEVNKMTIDNLSRIFGPTLCSKKNLMMDPETVQNENKLFKMIITNFDFLFDL</sequence>
<evidence type="ECO:0000259" key="3">
    <source>
        <dbReference type="PROSITE" id="PS50003"/>
    </source>
</evidence>
<dbReference type="PROSITE" id="PS50238">
    <property type="entry name" value="RHOGAP"/>
    <property type="match status" value="1"/>
</dbReference>
<dbReference type="InterPro" id="IPR001849">
    <property type="entry name" value="PH_domain"/>
</dbReference>
<reference evidence="5" key="1">
    <citation type="submission" date="2022-08" db="EMBL/GenBank/DDBJ databases">
        <title>Novel sulphate-reducing endosymbionts in the free-living metamonad Anaeramoeba.</title>
        <authorList>
            <person name="Jerlstrom-Hultqvist J."/>
            <person name="Cepicka I."/>
            <person name="Gallot-Lavallee L."/>
            <person name="Salas-Leiva D."/>
            <person name="Curtis B.A."/>
            <person name="Zahonova K."/>
            <person name="Pipaliya S."/>
            <person name="Dacks J."/>
            <person name="Roger A.J."/>
        </authorList>
    </citation>
    <scope>NUCLEOTIDE SEQUENCE</scope>
    <source>
        <strain evidence="5">Busselton2</strain>
    </source>
</reference>
<dbReference type="Gene3D" id="1.10.555.10">
    <property type="entry name" value="Rho GTPase activation protein"/>
    <property type="match status" value="1"/>
</dbReference>
<dbReference type="PROSITE" id="PS50003">
    <property type="entry name" value="PH_DOMAIN"/>
    <property type="match status" value="1"/>
</dbReference>
<evidence type="ECO:0000313" key="6">
    <source>
        <dbReference type="Proteomes" id="UP001146793"/>
    </source>
</evidence>
<dbReference type="InterPro" id="IPR008936">
    <property type="entry name" value="Rho_GTPase_activation_prot"/>
</dbReference>
<dbReference type="GO" id="GO:0005737">
    <property type="term" value="C:cytoplasm"/>
    <property type="evidence" value="ECO:0007669"/>
    <property type="project" value="TreeGrafter"/>
</dbReference>
<feature type="region of interest" description="Disordered" evidence="2">
    <location>
        <begin position="198"/>
        <end position="217"/>
    </location>
</feature>
<dbReference type="InterPro" id="IPR011993">
    <property type="entry name" value="PH-like_dom_sf"/>
</dbReference>
<dbReference type="PANTHER" id="PTHR23176:SF129">
    <property type="entry name" value="RHO GTPASE ACTIVATING PROTEIN AT 16F, ISOFORM E-RELATED"/>
    <property type="match status" value="1"/>
</dbReference>
<dbReference type="InterPro" id="IPR000198">
    <property type="entry name" value="RhoGAP_dom"/>
</dbReference>
<dbReference type="GO" id="GO:0007165">
    <property type="term" value="P:signal transduction"/>
    <property type="evidence" value="ECO:0007669"/>
    <property type="project" value="InterPro"/>
</dbReference>
<feature type="domain" description="Rho-GAP" evidence="4">
    <location>
        <begin position="255"/>
        <end position="439"/>
    </location>
</feature>
<proteinExistence type="predicted"/>
<dbReference type="Proteomes" id="UP001146793">
    <property type="component" value="Unassembled WGS sequence"/>
</dbReference>
<name>A0AAV7YJE5_9EUKA</name>
<dbReference type="CDD" id="cd00159">
    <property type="entry name" value="RhoGAP"/>
    <property type="match status" value="1"/>
</dbReference>
<evidence type="ECO:0000259" key="4">
    <source>
        <dbReference type="PROSITE" id="PS50238"/>
    </source>
</evidence>
<dbReference type="EMBL" id="JANTQA010000060">
    <property type="protein sequence ID" value="KAJ3428057.1"/>
    <property type="molecule type" value="Genomic_DNA"/>
</dbReference>
<dbReference type="SMART" id="SM00233">
    <property type="entry name" value="PH"/>
    <property type="match status" value="1"/>
</dbReference>
<accession>A0AAV7YJE5</accession>
<organism evidence="5 6">
    <name type="scientific">Anaeramoeba flamelloides</name>
    <dbReference type="NCBI Taxonomy" id="1746091"/>
    <lineage>
        <taxon>Eukaryota</taxon>
        <taxon>Metamonada</taxon>
        <taxon>Anaeramoebidae</taxon>
        <taxon>Anaeramoeba</taxon>
    </lineage>
</organism>
<evidence type="ECO:0000256" key="2">
    <source>
        <dbReference type="SAM" id="MobiDB-lite"/>
    </source>
</evidence>
<dbReference type="Gene3D" id="2.30.29.30">
    <property type="entry name" value="Pleckstrin-homology domain (PH domain)/Phosphotyrosine-binding domain (PTB)"/>
    <property type="match status" value="1"/>
</dbReference>
<dbReference type="SUPFAM" id="SSF48350">
    <property type="entry name" value="GTPase activation domain, GAP"/>
    <property type="match status" value="1"/>
</dbReference>
<dbReference type="GO" id="GO:0005096">
    <property type="term" value="F:GTPase activator activity"/>
    <property type="evidence" value="ECO:0007669"/>
    <property type="project" value="UniProtKB-KW"/>
</dbReference>
<dbReference type="PANTHER" id="PTHR23176">
    <property type="entry name" value="RHO/RAC/CDC GTPASE-ACTIVATING PROTEIN"/>
    <property type="match status" value="1"/>
</dbReference>